<evidence type="ECO:0000313" key="7">
    <source>
        <dbReference type="Proteomes" id="UP000184111"/>
    </source>
</evidence>
<dbReference type="PROSITE" id="PS00079">
    <property type="entry name" value="MULTICOPPER_OXIDASE1"/>
    <property type="match status" value="1"/>
</dbReference>
<protein>
    <submittedName>
        <fullName evidence="6">Multicopper oxidase</fullName>
    </submittedName>
</protein>
<reference evidence="6 7" key="1">
    <citation type="submission" date="2016-11" db="EMBL/GenBank/DDBJ databases">
        <authorList>
            <person name="Jaros S."/>
            <person name="Januszkiewicz K."/>
            <person name="Wedrychowicz H."/>
        </authorList>
    </citation>
    <scope>NUCLEOTIDE SEQUENCE [LARGE SCALE GENOMIC DNA]</scope>
    <source>
        <strain evidence="6 7">CGMCC 4.2025</strain>
    </source>
</reference>
<dbReference type="AlphaFoldDB" id="A0A1M7NMB6"/>
<dbReference type="Gene3D" id="2.60.40.420">
    <property type="entry name" value="Cupredoxins - blue copper proteins"/>
    <property type="match status" value="2"/>
</dbReference>
<dbReference type="PROSITE" id="PS51318">
    <property type="entry name" value="TAT"/>
    <property type="match status" value="1"/>
</dbReference>
<dbReference type="InterPro" id="IPR002355">
    <property type="entry name" value="Cu_oxidase_Cu_BS"/>
</dbReference>
<name>A0A1M7NMB6_9ACTN</name>
<dbReference type="InterPro" id="IPR011706">
    <property type="entry name" value="Cu-oxidase_C"/>
</dbReference>
<feature type="domain" description="Plastocyanin-like" evidence="4">
    <location>
        <begin position="289"/>
        <end position="387"/>
    </location>
</feature>
<dbReference type="EMBL" id="FRBI01000019">
    <property type="protein sequence ID" value="SHN05081.1"/>
    <property type="molecule type" value="Genomic_DNA"/>
</dbReference>
<gene>
    <name evidence="6" type="ORF">SAMN05216499_11953</name>
</gene>
<keyword evidence="1" id="KW-0479">Metal-binding</keyword>
<accession>A0A1M7NMB6</accession>
<keyword evidence="2" id="KW-0560">Oxidoreductase</keyword>
<dbReference type="InterPro" id="IPR008972">
    <property type="entry name" value="Cupredoxin"/>
</dbReference>
<feature type="domain" description="Plastocyanin-like" evidence="5">
    <location>
        <begin position="125"/>
        <end position="219"/>
    </location>
</feature>
<sequence length="388" mass="41639">MPGDGERESDEVTSRRRGTGRRSALRALLGGSAAAALAGRAQPAWAGGPGTAADPDSEAAAVAGATGRVREYWLQADSFEHNPVPNGYDGMMGRKFTPGETTFQAIGFRAYTPGWGRPLAADQGADGIGANTGIPGPVLRAEVGDAVKVHFRNNDVHYKWPHSIHPHGVQYDRDNDGGWLAGEPDIPGTAIPYGGTHTYSWHCKPSSVGTWFYHDHSVPQSIPAPAGAPAQPSPAEDMGSGATMEIGAELGLLGMLVVTDANTPAVDREFTLVLHDAYTDDVPSLAQDLDMFNGGAFVDNTPTFTAKVGERVRWRIAALGKEFHVFHIHGHRWESAQGYQGWVDSQILGPSTTLTVEYTEDNPGDWIYHCHVTDHMMGGMVGRYRVTT</sequence>
<keyword evidence="7" id="KW-1185">Reference proteome</keyword>
<dbReference type="InterPro" id="IPR006311">
    <property type="entry name" value="TAT_signal"/>
</dbReference>
<evidence type="ECO:0000313" key="6">
    <source>
        <dbReference type="EMBL" id="SHN05081.1"/>
    </source>
</evidence>
<dbReference type="RefSeq" id="WP_073501206.1">
    <property type="nucleotide sequence ID" value="NZ_FRBI01000019.1"/>
</dbReference>
<dbReference type="PANTHER" id="PTHR11709">
    <property type="entry name" value="MULTI-COPPER OXIDASE"/>
    <property type="match status" value="1"/>
</dbReference>
<evidence type="ECO:0000259" key="4">
    <source>
        <dbReference type="Pfam" id="PF07731"/>
    </source>
</evidence>
<evidence type="ECO:0000256" key="2">
    <source>
        <dbReference type="ARBA" id="ARBA00023002"/>
    </source>
</evidence>
<dbReference type="Pfam" id="PF07732">
    <property type="entry name" value="Cu-oxidase_3"/>
    <property type="match status" value="1"/>
</dbReference>
<evidence type="ECO:0000256" key="3">
    <source>
        <dbReference type="SAM" id="MobiDB-lite"/>
    </source>
</evidence>
<dbReference type="OrthoDB" id="345021at2"/>
<dbReference type="InterPro" id="IPR045087">
    <property type="entry name" value="Cu-oxidase_fam"/>
</dbReference>
<dbReference type="STRING" id="310782.SAMN05216499_11953"/>
<feature type="region of interest" description="Disordered" evidence="3">
    <location>
        <begin position="1"/>
        <end position="23"/>
    </location>
</feature>
<dbReference type="InterPro" id="IPR011707">
    <property type="entry name" value="Cu-oxidase-like_N"/>
</dbReference>
<evidence type="ECO:0000256" key="1">
    <source>
        <dbReference type="ARBA" id="ARBA00022723"/>
    </source>
</evidence>
<organism evidence="6 7">
    <name type="scientific">Actinacidiphila paucisporea</name>
    <dbReference type="NCBI Taxonomy" id="310782"/>
    <lineage>
        <taxon>Bacteria</taxon>
        <taxon>Bacillati</taxon>
        <taxon>Actinomycetota</taxon>
        <taxon>Actinomycetes</taxon>
        <taxon>Kitasatosporales</taxon>
        <taxon>Streptomycetaceae</taxon>
        <taxon>Actinacidiphila</taxon>
    </lineage>
</organism>
<dbReference type="Pfam" id="PF07731">
    <property type="entry name" value="Cu-oxidase_2"/>
    <property type="match status" value="1"/>
</dbReference>
<dbReference type="PANTHER" id="PTHR11709:SF486">
    <property type="entry name" value="MULTICOPPER OXIDASE"/>
    <property type="match status" value="1"/>
</dbReference>
<dbReference type="PROSITE" id="PS00080">
    <property type="entry name" value="MULTICOPPER_OXIDASE2"/>
    <property type="match status" value="1"/>
</dbReference>
<dbReference type="SUPFAM" id="SSF49503">
    <property type="entry name" value="Cupredoxins"/>
    <property type="match status" value="2"/>
</dbReference>
<dbReference type="GO" id="GO:0016491">
    <property type="term" value="F:oxidoreductase activity"/>
    <property type="evidence" value="ECO:0007669"/>
    <property type="project" value="UniProtKB-KW"/>
</dbReference>
<dbReference type="GO" id="GO:0005507">
    <property type="term" value="F:copper ion binding"/>
    <property type="evidence" value="ECO:0007669"/>
    <property type="project" value="InterPro"/>
</dbReference>
<evidence type="ECO:0000259" key="5">
    <source>
        <dbReference type="Pfam" id="PF07732"/>
    </source>
</evidence>
<dbReference type="InterPro" id="IPR033138">
    <property type="entry name" value="Cu_oxidase_CS"/>
</dbReference>
<feature type="compositionally biased region" description="Basic and acidic residues" evidence="3">
    <location>
        <begin position="1"/>
        <end position="14"/>
    </location>
</feature>
<proteinExistence type="predicted"/>
<dbReference type="Proteomes" id="UP000184111">
    <property type="component" value="Unassembled WGS sequence"/>
</dbReference>